<dbReference type="EMBL" id="ML996578">
    <property type="protein sequence ID" value="KAF2755045.1"/>
    <property type="molecule type" value="Genomic_DNA"/>
</dbReference>
<reference evidence="2" key="1">
    <citation type="journal article" date="2020" name="Stud. Mycol.">
        <title>101 Dothideomycetes genomes: a test case for predicting lifestyles and emergence of pathogens.</title>
        <authorList>
            <person name="Haridas S."/>
            <person name="Albert R."/>
            <person name="Binder M."/>
            <person name="Bloem J."/>
            <person name="Labutti K."/>
            <person name="Salamov A."/>
            <person name="Andreopoulos B."/>
            <person name="Baker S."/>
            <person name="Barry K."/>
            <person name="Bills G."/>
            <person name="Bluhm B."/>
            <person name="Cannon C."/>
            <person name="Castanera R."/>
            <person name="Culley D."/>
            <person name="Daum C."/>
            <person name="Ezra D."/>
            <person name="Gonzalez J."/>
            <person name="Henrissat B."/>
            <person name="Kuo A."/>
            <person name="Liang C."/>
            <person name="Lipzen A."/>
            <person name="Lutzoni F."/>
            <person name="Magnuson J."/>
            <person name="Mondo S."/>
            <person name="Nolan M."/>
            <person name="Ohm R."/>
            <person name="Pangilinan J."/>
            <person name="Park H.-J."/>
            <person name="Ramirez L."/>
            <person name="Alfaro M."/>
            <person name="Sun H."/>
            <person name="Tritt A."/>
            <person name="Yoshinaga Y."/>
            <person name="Zwiers L.-H."/>
            <person name="Turgeon B."/>
            <person name="Goodwin S."/>
            <person name="Spatafora J."/>
            <person name="Crous P."/>
            <person name="Grigoriev I."/>
        </authorList>
    </citation>
    <scope>NUCLEOTIDE SEQUENCE</scope>
    <source>
        <strain evidence="2">CBS 121739</strain>
    </source>
</reference>
<proteinExistence type="predicted"/>
<dbReference type="Proteomes" id="UP000799437">
    <property type="component" value="Unassembled WGS sequence"/>
</dbReference>
<gene>
    <name evidence="2" type="ORF">EJ05DRAFT_119980</name>
</gene>
<name>A0A6A6VXY4_9PEZI</name>
<accession>A0A6A6VXY4</accession>
<evidence type="ECO:0000256" key="1">
    <source>
        <dbReference type="SAM" id="MobiDB-lite"/>
    </source>
</evidence>
<organism evidence="2 3">
    <name type="scientific">Pseudovirgaria hyperparasitica</name>
    <dbReference type="NCBI Taxonomy" id="470096"/>
    <lineage>
        <taxon>Eukaryota</taxon>
        <taxon>Fungi</taxon>
        <taxon>Dikarya</taxon>
        <taxon>Ascomycota</taxon>
        <taxon>Pezizomycotina</taxon>
        <taxon>Dothideomycetes</taxon>
        <taxon>Dothideomycetes incertae sedis</taxon>
        <taxon>Acrospermales</taxon>
        <taxon>Acrospermaceae</taxon>
        <taxon>Pseudovirgaria</taxon>
    </lineage>
</organism>
<feature type="region of interest" description="Disordered" evidence="1">
    <location>
        <begin position="28"/>
        <end position="70"/>
    </location>
</feature>
<feature type="compositionally biased region" description="Polar residues" evidence="1">
    <location>
        <begin position="35"/>
        <end position="46"/>
    </location>
</feature>
<dbReference type="GeneID" id="54480122"/>
<sequence length="110" mass="12163">MNCNFRRQSTSMPVLASSRSFRPPIKASITHKPSAPTSECTVQRYRSTPELLRSPEPSKQSPEPARATLASPRLGRLTFLLFTRAINKNNPTSLAMMMTLPFASSRALGN</sequence>
<dbReference type="RefSeq" id="XP_033597496.1">
    <property type="nucleotide sequence ID" value="XM_033739068.1"/>
</dbReference>
<keyword evidence="3" id="KW-1185">Reference proteome</keyword>
<dbReference type="AlphaFoldDB" id="A0A6A6VXY4"/>
<protein>
    <submittedName>
        <fullName evidence="2">Uncharacterized protein</fullName>
    </submittedName>
</protein>
<evidence type="ECO:0000313" key="2">
    <source>
        <dbReference type="EMBL" id="KAF2755045.1"/>
    </source>
</evidence>
<evidence type="ECO:0000313" key="3">
    <source>
        <dbReference type="Proteomes" id="UP000799437"/>
    </source>
</evidence>